<evidence type="ECO:0000256" key="5">
    <source>
        <dbReference type="ARBA" id="ARBA00022741"/>
    </source>
</evidence>
<dbReference type="Pfam" id="PF14714">
    <property type="entry name" value="KH_dom-like"/>
    <property type="match status" value="1"/>
</dbReference>
<comment type="function">
    <text evidence="8 10">GTPase that plays an essential role in the late steps of ribosome biogenesis.</text>
</comment>
<reference evidence="13" key="1">
    <citation type="submission" date="2017-10" db="EMBL/GenBank/DDBJ databases">
        <authorList>
            <person name="Gaisin V.A."/>
            <person name="Rysina M.S."/>
            <person name="Grouzdev D.S."/>
        </authorList>
    </citation>
    <scope>NUCLEOTIDE SEQUENCE [LARGE SCALE GENOMIC DNA]</scope>
    <source>
        <strain evidence="13">V1</strain>
    </source>
</reference>
<evidence type="ECO:0000256" key="6">
    <source>
        <dbReference type="ARBA" id="ARBA00023134"/>
    </source>
</evidence>
<evidence type="ECO:0000259" key="11">
    <source>
        <dbReference type="PROSITE" id="PS51712"/>
    </source>
</evidence>
<dbReference type="InterPro" id="IPR015946">
    <property type="entry name" value="KH_dom-like_a/b"/>
</dbReference>
<dbReference type="GO" id="GO:0042254">
    <property type="term" value="P:ribosome biogenesis"/>
    <property type="evidence" value="ECO:0007669"/>
    <property type="project" value="UniProtKB-KW"/>
</dbReference>
<proteinExistence type="inferred from homology"/>
<feature type="binding site" evidence="8">
    <location>
        <begin position="9"/>
        <end position="16"/>
    </location>
    <ligand>
        <name>GTP</name>
        <dbReference type="ChEBI" id="CHEBI:37565"/>
        <label>1</label>
    </ligand>
</feature>
<evidence type="ECO:0000256" key="8">
    <source>
        <dbReference type="HAMAP-Rule" id="MF_00195"/>
    </source>
</evidence>
<dbReference type="GO" id="GO:0043022">
    <property type="term" value="F:ribosome binding"/>
    <property type="evidence" value="ECO:0007669"/>
    <property type="project" value="TreeGrafter"/>
</dbReference>
<name>A0A317T7I0_9CHLB</name>
<dbReference type="Gene3D" id="3.30.300.20">
    <property type="match status" value="1"/>
</dbReference>
<dbReference type="AlphaFoldDB" id="A0A317T7I0"/>
<comment type="subunit">
    <text evidence="8">Associates with the 50S ribosomal subunit.</text>
</comment>
<feature type="binding site" evidence="8">
    <location>
        <begin position="56"/>
        <end position="60"/>
    </location>
    <ligand>
        <name>GTP</name>
        <dbReference type="ChEBI" id="CHEBI:37565"/>
        <label>1</label>
    </ligand>
</feature>
<dbReference type="PANTHER" id="PTHR43834">
    <property type="entry name" value="GTPASE DER"/>
    <property type="match status" value="1"/>
</dbReference>
<dbReference type="GO" id="GO:0005525">
    <property type="term" value="F:GTP binding"/>
    <property type="evidence" value="ECO:0007669"/>
    <property type="project" value="UniProtKB-UniRule"/>
</dbReference>
<keyword evidence="4 10" id="KW-0677">Repeat</keyword>
<dbReference type="NCBIfam" id="TIGR03594">
    <property type="entry name" value="GTPase_EngA"/>
    <property type="match status" value="1"/>
</dbReference>
<evidence type="ECO:0000313" key="12">
    <source>
        <dbReference type="EMBL" id="PWW82622.1"/>
    </source>
</evidence>
<dbReference type="PIRSF" id="PIRSF006485">
    <property type="entry name" value="GTP-binding_EngA"/>
    <property type="match status" value="1"/>
</dbReference>
<feature type="domain" description="EngA-type G" evidence="11">
    <location>
        <begin position="177"/>
        <end position="352"/>
    </location>
</feature>
<dbReference type="EMBL" id="PDNZ01000002">
    <property type="protein sequence ID" value="PWW82622.1"/>
    <property type="molecule type" value="Genomic_DNA"/>
</dbReference>
<protein>
    <recommendedName>
        <fullName evidence="2 8">GTPase Der</fullName>
    </recommendedName>
    <alternativeName>
        <fullName evidence="7 8">GTP-binding protein EngA</fullName>
    </alternativeName>
</protein>
<dbReference type="FunFam" id="3.30.300.20:FF:000004">
    <property type="entry name" value="GTPase Der"/>
    <property type="match status" value="1"/>
</dbReference>
<sequence>MKPLVALVGRPNVGKSTLFNRITRSKSAITDSTPGVTRDRHMAQAEWQGKQFMVMDTGGYCHEKDTISTAMLEQTLTAIHEADAILFMVDVRSGLTYLDLDMSGMLKKHFRDKPVYLVVNKVESRQLAYEGEEFRKTGFTEPWFISAREGTGVADLLDEVVLSFPEASPEDEKDEVTRLAIIGRPNVGKSSFVNALLGTNRHIVSNTPGTTRDAIDSRFKRNGKDFLLIDTAGLRKRTKIDKGIEFYSSLRTEKSIERCDVALLLLDAEQGLEKQDIKIIQMAAEKKKGILILVNKWDLIEKDSKTSKKYSDNLYAQIGNLSWIPIHFVSALTRKNLYKAIDTAHEISLNRQRKISTSELNRFLQHVLSEVPPSSKSGRELKIKYMTQIGAHYPVFAFFCNNPDLVLSNYKRFLEKRLRQTFDFTGVPLSLRYKNK</sequence>
<feature type="binding site" evidence="8">
    <location>
        <begin position="230"/>
        <end position="234"/>
    </location>
    <ligand>
        <name>GTP</name>
        <dbReference type="ChEBI" id="CHEBI:37565"/>
        <label>2</label>
    </ligand>
</feature>
<gene>
    <name evidence="8" type="primary">der</name>
    <name evidence="12" type="ORF">CR164_02390</name>
</gene>
<dbReference type="Proteomes" id="UP000246278">
    <property type="component" value="Unassembled WGS sequence"/>
</dbReference>
<dbReference type="InterPro" id="IPR006073">
    <property type="entry name" value="GTP-bd"/>
</dbReference>
<dbReference type="InterPro" id="IPR031166">
    <property type="entry name" value="G_ENGA"/>
</dbReference>
<evidence type="ECO:0000256" key="9">
    <source>
        <dbReference type="PROSITE-ProRule" id="PRU01049"/>
    </source>
</evidence>
<dbReference type="Gene3D" id="3.40.50.300">
    <property type="entry name" value="P-loop containing nucleotide triphosphate hydrolases"/>
    <property type="match status" value="2"/>
</dbReference>
<evidence type="ECO:0000256" key="10">
    <source>
        <dbReference type="RuleBase" id="RU004481"/>
    </source>
</evidence>
<dbReference type="FunFam" id="3.40.50.300:FF:000040">
    <property type="entry name" value="GTPase Der"/>
    <property type="match status" value="1"/>
</dbReference>
<dbReference type="CDD" id="cd01895">
    <property type="entry name" value="EngA2"/>
    <property type="match status" value="1"/>
</dbReference>
<dbReference type="CDD" id="cd01894">
    <property type="entry name" value="EngA1"/>
    <property type="match status" value="1"/>
</dbReference>
<keyword evidence="3 8" id="KW-0690">Ribosome biogenesis</keyword>
<dbReference type="InterPro" id="IPR005225">
    <property type="entry name" value="Small_GTP-bd"/>
</dbReference>
<dbReference type="PROSITE" id="PS51712">
    <property type="entry name" value="G_ENGA"/>
    <property type="match status" value="2"/>
</dbReference>
<dbReference type="HAMAP" id="MF_00195">
    <property type="entry name" value="GTPase_Der"/>
    <property type="match status" value="1"/>
</dbReference>
<dbReference type="OrthoDB" id="9805918at2"/>
<dbReference type="InterPro" id="IPR027417">
    <property type="entry name" value="P-loop_NTPase"/>
</dbReference>
<keyword evidence="6 8" id="KW-0342">GTP-binding</keyword>
<comment type="similarity">
    <text evidence="1 8 9 10">Belongs to the TRAFAC class TrmE-Era-EngA-EngB-Septin-like GTPase superfamily. EngA (Der) GTPase family.</text>
</comment>
<evidence type="ECO:0000256" key="3">
    <source>
        <dbReference type="ARBA" id="ARBA00022517"/>
    </source>
</evidence>
<evidence type="ECO:0000256" key="7">
    <source>
        <dbReference type="ARBA" id="ARBA00032345"/>
    </source>
</evidence>
<dbReference type="InterPro" id="IPR016484">
    <property type="entry name" value="GTPase_Der"/>
</dbReference>
<keyword evidence="5 8" id="KW-0547">Nucleotide-binding</keyword>
<organism evidence="12 13">
    <name type="scientific">Prosthecochloris marina</name>
    <dbReference type="NCBI Taxonomy" id="2017681"/>
    <lineage>
        <taxon>Bacteria</taxon>
        <taxon>Pseudomonadati</taxon>
        <taxon>Chlorobiota</taxon>
        <taxon>Chlorobiia</taxon>
        <taxon>Chlorobiales</taxon>
        <taxon>Chlorobiaceae</taxon>
        <taxon>Prosthecochloris</taxon>
    </lineage>
</organism>
<keyword evidence="13" id="KW-1185">Reference proteome</keyword>
<accession>A0A317T7I0</accession>
<dbReference type="Pfam" id="PF01926">
    <property type="entry name" value="MMR_HSR1"/>
    <property type="match status" value="2"/>
</dbReference>
<feature type="binding site" evidence="8">
    <location>
        <begin position="183"/>
        <end position="190"/>
    </location>
    <ligand>
        <name>GTP</name>
        <dbReference type="ChEBI" id="CHEBI:37565"/>
        <label>2</label>
    </ligand>
</feature>
<dbReference type="InterPro" id="IPR032859">
    <property type="entry name" value="KH_dom-like"/>
</dbReference>
<dbReference type="PANTHER" id="PTHR43834:SF6">
    <property type="entry name" value="GTPASE DER"/>
    <property type="match status" value="1"/>
</dbReference>
<feature type="binding site" evidence="8">
    <location>
        <begin position="120"/>
        <end position="123"/>
    </location>
    <ligand>
        <name>GTP</name>
        <dbReference type="ChEBI" id="CHEBI:37565"/>
        <label>1</label>
    </ligand>
</feature>
<dbReference type="RefSeq" id="WP_110022338.1">
    <property type="nucleotide sequence ID" value="NZ_PDNZ01000002.1"/>
</dbReference>
<dbReference type="NCBIfam" id="TIGR00231">
    <property type="entry name" value="small_GTP"/>
    <property type="match status" value="2"/>
</dbReference>
<evidence type="ECO:0000313" key="13">
    <source>
        <dbReference type="Proteomes" id="UP000246278"/>
    </source>
</evidence>
<feature type="binding site" evidence="8">
    <location>
        <begin position="295"/>
        <end position="298"/>
    </location>
    <ligand>
        <name>GTP</name>
        <dbReference type="ChEBI" id="CHEBI:37565"/>
        <label>2</label>
    </ligand>
</feature>
<evidence type="ECO:0000256" key="4">
    <source>
        <dbReference type="ARBA" id="ARBA00022737"/>
    </source>
</evidence>
<feature type="domain" description="EngA-type G" evidence="11">
    <location>
        <begin position="3"/>
        <end position="168"/>
    </location>
</feature>
<comment type="caution">
    <text evidence="12">The sequence shown here is derived from an EMBL/GenBank/DDBJ whole genome shotgun (WGS) entry which is preliminary data.</text>
</comment>
<evidence type="ECO:0000256" key="1">
    <source>
        <dbReference type="ARBA" id="ARBA00008279"/>
    </source>
</evidence>
<evidence type="ECO:0000256" key="2">
    <source>
        <dbReference type="ARBA" id="ARBA00020953"/>
    </source>
</evidence>
<dbReference type="SUPFAM" id="SSF52540">
    <property type="entry name" value="P-loop containing nucleoside triphosphate hydrolases"/>
    <property type="match status" value="2"/>
</dbReference>
<dbReference type="PRINTS" id="PR00326">
    <property type="entry name" value="GTP1OBG"/>
</dbReference>